<reference evidence="19 20" key="1">
    <citation type="submission" date="2018-04" db="EMBL/GenBank/DDBJ databases">
        <title>Bordetella sp. HZ20 isolated from seawater.</title>
        <authorList>
            <person name="Sun C."/>
        </authorList>
    </citation>
    <scope>NUCLEOTIDE SEQUENCE [LARGE SCALE GENOMIC DNA]</scope>
    <source>
        <strain evidence="19 20">HZ20</strain>
    </source>
</reference>
<feature type="region of interest" description="Disordered" evidence="16">
    <location>
        <begin position="94"/>
        <end position="115"/>
    </location>
</feature>
<organism evidence="19 20">
    <name type="scientific">Orrella marina</name>
    <dbReference type="NCBI Taxonomy" id="2163011"/>
    <lineage>
        <taxon>Bacteria</taxon>
        <taxon>Pseudomonadati</taxon>
        <taxon>Pseudomonadota</taxon>
        <taxon>Betaproteobacteria</taxon>
        <taxon>Burkholderiales</taxon>
        <taxon>Alcaligenaceae</taxon>
        <taxon>Orrella</taxon>
    </lineage>
</organism>
<comment type="catalytic activity">
    <reaction evidence="1">
        <text>Acts on substrates that are at least partially unfolded. The cleavage site P1 residue is normally between a pair of hydrophobic residues, such as Val-|-Val.</text>
        <dbReference type="EC" id="3.4.21.107"/>
    </reaction>
</comment>
<keyword evidence="9" id="KW-0574">Periplasm</keyword>
<dbReference type="GO" id="GO:0004252">
    <property type="term" value="F:serine-type endopeptidase activity"/>
    <property type="evidence" value="ECO:0007669"/>
    <property type="project" value="InterPro"/>
</dbReference>
<keyword evidence="7 17" id="KW-0732">Signal</keyword>
<evidence type="ECO:0000256" key="4">
    <source>
        <dbReference type="ARBA" id="ARBA00013035"/>
    </source>
</evidence>
<evidence type="ECO:0000256" key="8">
    <source>
        <dbReference type="ARBA" id="ARBA00022737"/>
    </source>
</evidence>
<comment type="similarity">
    <text evidence="3">Belongs to the peptidase S1C family.</text>
</comment>
<feature type="signal peptide" evidence="17">
    <location>
        <begin position="1"/>
        <end position="33"/>
    </location>
</feature>
<evidence type="ECO:0000259" key="18">
    <source>
        <dbReference type="PROSITE" id="PS50106"/>
    </source>
</evidence>
<dbReference type="GO" id="GO:0042597">
    <property type="term" value="C:periplasmic space"/>
    <property type="evidence" value="ECO:0007669"/>
    <property type="project" value="UniProtKB-SubCell"/>
</dbReference>
<dbReference type="Proteomes" id="UP000244571">
    <property type="component" value="Chromosome"/>
</dbReference>
<feature type="domain" description="PDZ" evidence="18">
    <location>
        <begin position="285"/>
        <end position="345"/>
    </location>
</feature>
<dbReference type="Gene3D" id="2.40.10.120">
    <property type="match status" value="1"/>
</dbReference>
<evidence type="ECO:0000256" key="11">
    <source>
        <dbReference type="ARBA" id="ARBA00022825"/>
    </source>
</evidence>
<dbReference type="PANTHER" id="PTHR22939:SF130">
    <property type="entry name" value="PERIPLASMIC SERINE ENDOPROTEASE DEGP-LIKE-RELATED"/>
    <property type="match status" value="1"/>
</dbReference>
<gene>
    <name evidence="19" type="ORF">DBV39_08765</name>
</gene>
<proteinExistence type="inferred from homology"/>
<name>A0A2R4XPW4_9BURK</name>
<evidence type="ECO:0000256" key="12">
    <source>
        <dbReference type="ARBA" id="ARBA00023016"/>
    </source>
</evidence>
<dbReference type="EC" id="3.4.21.107" evidence="4"/>
<dbReference type="PANTHER" id="PTHR22939">
    <property type="entry name" value="SERINE PROTEASE FAMILY S1C HTRA-RELATED"/>
    <property type="match status" value="1"/>
</dbReference>
<evidence type="ECO:0000256" key="9">
    <source>
        <dbReference type="ARBA" id="ARBA00022764"/>
    </source>
</evidence>
<keyword evidence="10" id="KW-0378">Hydrolase</keyword>
<feature type="binding site" evidence="15">
    <location>
        <position position="135"/>
    </location>
    <ligand>
        <name>substrate</name>
    </ligand>
</feature>
<evidence type="ECO:0000313" key="19">
    <source>
        <dbReference type="EMBL" id="AWB35729.1"/>
    </source>
</evidence>
<evidence type="ECO:0000313" key="20">
    <source>
        <dbReference type="Proteomes" id="UP000244571"/>
    </source>
</evidence>
<dbReference type="InterPro" id="IPR001478">
    <property type="entry name" value="PDZ"/>
</dbReference>
<feature type="binding site" evidence="15">
    <location>
        <position position="165"/>
    </location>
    <ligand>
        <name>substrate</name>
    </ligand>
</feature>
<dbReference type="PRINTS" id="PR00834">
    <property type="entry name" value="PROTEASES2C"/>
</dbReference>
<evidence type="ECO:0000256" key="5">
    <source>
        <dbReference type="ARBA" id="ARBA00013958"/>
    </source>
</evidence>
<dbReference type="KEGG" id="boz:DBV39_08765"/>
<feature type="active site" description="Charge relay system" evidence="14">
    <location>
        <position position="165"/>
    </location>
</feature>
<dbReference type="EMBL" id="CP028901">
    <property type="protein sequence ID" value="AWB35729.1"/>
    <property type="molecule type" value="Genomic_DNA"/>
</dbReference>
<sequence length="493" mass="51452">MSSSRPGNSTAVRQSSKLLALAFLTLAVTFFTATTSAQVNSAGLPNFVDIVEKSEQGVVNIRTTSTISAAHGGAGGRDPFEMFRWFFGPDFQGPGIPAPSPERRGGPESPDRTVPRGVGSGFFISDDGSILTNHHVIEGASEIFVTMTDGREFKATVVGSDERTDVALIKIDLENTPALPIGTARDLKKGEWVLAIGSPFGLESTVTAGIISAIGRETGDYLPFIQTDVAVNPGNSGGPLLDLEGEVIGINAQIVSRSGGFMGISLAIPIDEAMEVVEQLRSEGRVTRGRIGVQIGDVSKDVALASGLDDATGAMVSRVMPDGPAFEAGVLPGDIILTFNGRKIEKWSDLPRIVGQSKPGTVATMDVWRKGKRVTLDITVGEMPSTSERAAGPDTPAPESAGATAMGVTVVNLTDQEREALGVTGGVRVTDSKDAGASAGIIPGDVILTVGNADVSSAQQFVKLAEEAGKDKPVGMMIQRDGQTQWVLVRPGK</sequence>
<keyword evidence="8" id="KW-0677">Repeat</keyword>
<dbReference type="PROSITE" id="PS50106">
    <property type="entry name" value="PDZ"/>
    <property type="match status" value="1"/>
</dbReference>
<dbReference type="InterPro" id="IPR001940">
    <property type="entry name" value="Peptidase_S1C"/>
</dbReference>
<keyword evidence="11" id="KW-0720">Serine protease</keyword>
<dbReference type="InterPro" id="IPR011782">
    <property type="entry name" value="Pept_S1C_Do"/>
</dbReference>
<dbReference type="AlphaFoldDB" id="A0A2R4XPW4"/>
<accession>A0A2R4XPW4</accession>
<evidence type="ECO:0000256" key="13">
    <source>
        <dbReference type="ARBA" id="ARBA00032850"/>
    </source>
</evidence>
<feature type="binding site" evidence="15">
    <location>
        <begin position="234"/>
        <end position="236"/>
    </location>
    <ligand>
        <name>substrate</name>
    </ligand>
</feature>
<comment type="subcellular location">
    <subcellularLocation>
        <location evidence="2">Periplasm</location>
    </subcellularLocation>
</comment>
<dbReference type="SUPFAM" id="SSF50494">
    <property type="entry name" value="Trypsin-like serine proteases"/>
    <property type="match status" value="1"/>
</dbReference>
<evidence type="ECO:0000256" key="1">
    <source>
        <dbReference type="ARBA" id="ARBA00001772"/>
    </source>
</evidence>
<feature type="chain" id="PRO_5039083683" description="Probable periplasmic serine endoprotease DegP-like" evidence="17">
    <location>
        <begin position="34"/>
        <end position="493"/>
    </location>
</feature>
<dbReference type="InterPro" id="IPR036034">
    <property type="entry name" value="PDZ_sf"/>
</dbReference>
<keyword evidence="12" id="KW-0346">Stress response</keyword>
<evidence type="ECO:0000256" key="10">
    <source>
        <dbReference type="ARBA" id="ARBA00022801"/>
    </source>
</evidence>
<dbReference type="CDD" id="cd10839">
    <property type="entry name" value="cpPDZ1_DegP-like"/>
    <property type="match status" value="1"/>
</dbReference>
<evidence type="ECO:0000256" key="15">
    <source>
        <dbReference type="PIRSR" id="PIRSR611782-2"/>
    </source>
</evidence>
<keyword evidence="20" id="KW-1185">Reference proteome</keyword>
<evidence type="ECO:0000256" key="2">
    <source>
        <dbReference type="ARBA" id="ARBA00004418"/>
    </source>
</evidence>
<feature type="active site" description="Charge relay system" evidence="14">
    <location>
        <position position="236"/>
    </location>
</feature>
<keyword evidence="6" id="KW-0645">Protease</keyword>
<dbReference type="Pfam" id="PF13180">
    <property type="entry name" value="PDZ_2"/>
    <property type="match status" value="2"/>
</dbReference>
<evidence type="ECO:0000256" key="17">
    <source>
        <dbReference type="SAM" id="SignalP"/>
    </source>
</evidence>
<evidence type="ECO:0000256" key="6">
    <source>
        <dbReference type="ARBA" id="ARBA00022670"/>
    </source>
</evidence>
<protein>
    <recommendedName>
        <fullName evidence="5">Probable periplasmic serine endoprotease DegP-like</fullName>
        <ecNumber evidence="4">3.4.21.107</ecNumber>
    </recommendedName>
    <alternativeName>
        <fullName evidence="13">Protease Do</fullName>
    </alternativeName>
</protein>
<dbReference type="InterPro" id="IPR009003">
    <property type="entry name" value="Peptidase_S1_PA"/>
</dbReference>
<feature type="active site" description="Charge relay system" evidence="14">
    <location>
        <position position="135"/>
    </location>
</feature>
<dbReference type="NCBIfam" id="TIGR02037">
    <property type="entry name" value="degP_htrA_DO"/>
    <property type="match status" value="1"/>
</dbReference>
<dbReference type="SUPFAM" id="SSF50156">
    <property type="entry name" value="PDZ domain-like"/>
    <property type="match status" value="2"/>
</dbReference>
<evidence type="ECO:0000256" key="3">
    <source>
        <dbReference type="ARBA" id="ARBA00010541"/>
    </source>
</evidence>
<evidence type="ECO:0000256" key="7">
    <source>
        <dbReference type="ARBA" id="ARBA00022729"/>
    </source>
</evidence>
<evidence type="ECO:0000256" key="14">
    <source>
        <dbReference type="PIRSR" id="PIRSR611782-1"/>
    </source>
</evidence>
<dbReference type="Pfam" id="PF13365">
    <property type="entry name" value="Trypsin_2"/>
    <property type="match status" value="1"/>
</dbReference>
<dbReference type="GO" id="GO:0006508">
    <property type="term" value="P:proteolysis"/>
    <property type="evidence" value="ECO:0007669"/>
    <property type="project" value="UniProtKB-KW"/>
</dbReference>
<dbReference type="OrthoDB" id="8520726at2"/>
<evidence type="ECO:0000256" key="16">
    <source>
        <dbReference type="SAM" id="MobiDB-lite"/>
    </source>
</evidence>
<dbReference type="Gene3D" id="2.30.42.10">
    <property type="match status" value="2"/>
</dbReference>
<feature type="compositionally biased region" description="Basic and acidic residues" evidence="16">
    <location>
        <begin position="101"/>
        <end position="114"/>
    </location>
</feature>
<dbReference type="SMART" id="SM00228">
    <property type="entry name" value="PDZ"/>
    <property type="match status" value="2"/>
</dbReference>